<dbReference type="Pfam" id="PF20508">
    <property type="entry name" value="DUF6734"/>
    <property type="match status" value="1"/>
</dbReference>
<evidence type="ECO:0000313" key="2">
    <source>
        <dbReference type="EMBL" id="SNR45794.1"/>
    </source>
</evidence>
<dbReference type="Proteomes" id="UP000198379">
    <property type="component" value="Unassembled WGS sequence"/>
</dbReference>
<feature type="domain" description="DUF6734" evidence="1">
    <location>
        <begin position="13"/>
        <end position="261"/>
    </location>
</feature>
<gene>
    <name evidence="2" type="ORF">SAMN06265376_1011067</name>
</gene>
<dbReference type="RefSeq" id="WP_089370360.1">
    <property type="nucleotide sequence ID" value="NZ_BMEP01000003.1"/>
</dbReference>
<accession>A0A238WHR7</accession>
<reference evidence="2 3" key="1">
    <citation type="submission" date="2017-06" db="EMBL/GenBank/DDBJ databases">
        <authorList>
            <person name="Kim H.J."/>
            <person name="Triplett B.A."/>
        </authorList>
    </citation>
    <scope>NUCLEOTIDE SEQUENCE [LARGE SCALE GENOMIC DNA]</scope>
    <source>
        <strain evidence="2 3">DSM 25597</strain>
    </source>
</reference>
<dbReference type="OrthoDB" id="771064at2"/>
<keyword evidence="3" id="KW-1185">Reference proteome</keyword>
<dbReference type="AlphaFoldDB" id="A0A238WHR7"/>
<proteinExistence type="predicted"/>
<protein>
    <recommendedName>
        <fullName evidence="1">DUF6734 domain-containing protein</fullName>
    </recommendedName>
</protein>
<evidence type="ECO:0000313" key="3">
    <source>
        <dbReference type="Proteomes" id="UP000198379"/>
    </source>
</evidence>
<dbReference type="InterPro" id="IPR046621">
    <property type="entry name" value="DUF6734"/>
</dbReference>
<sequence length="265" mass="31102">MIVIHSLYSLPLLNDRWGLQHQFEKSFFLYYLSFLYAKRLGYEVVLHTDDIGYELLKNIGYDRIELSLNDLKPEDATFWSLGKIRALELEGLNSIHIDGDVFLKSNQIKTLFESDYDVLTQMIESQDAFNHDYVPQIGLLNSVSNVLTSNIKHSYNCGVLAFKDTQLFIEYANLFRELVAIYKNDLKIKDFYKNEFRYYEKMLIIEQYSLPVLTNKLNKNPKFIINENEDLIETCNHYGFVHALGSSKYEASFQALVKQRIKELR</sequence>
<dbReference type="EMBL" id="FZNY01000001">
    <property type="protein sequence ID" value="SNR45794.1"/>
    <property type="molecule type" value="Genomic_DNA"/>
</dbReference>
<organism evidence="2 3">
    <name type="scientific">Dokdonia pacifica</name>
    <dbReference type="NCBI Taxonomy" id="1627892"/>
    <lineage>
        <taxon>Bacteria</taxon>
        <taxon>Pseudomonadati</taxon>
        <taxon>Bacteroidota</taxon>
        <taxon>Flavobacteriia</taxon>
        <taxon>Flavobacteriales</taxon>
        <taxon>Flavobacteriaceae</taxon>
        <taxon>Dokdonia</taxon>
    </lineage>
</organism>
<name>A0A238WHR7_9FLAO</name>
<evidence type="ECO:0000259" key="1">
    <source>
        <dbReference type="Pfam" id="PF20508"/>
    </source>
</evidence>